<dbReference type="InterPro" id="IPR037108">
    <property type="entry name" value="TM1727-like_C_sf"/>
</dbReference>
<feature type="domain" description="DUF2520" evidence="2">
    <location>
        <begin position="124"/>
        <end position="248"/>
    </location>
</feature>
<dbReference type="Gene3D" id="3.40.50.720">
    <property type="entry name" value="NAD(P)-binding Rossmann-like Domain"/>
    <property type="match status" value="1"/>
</dbReference>
<dbReference type="InterPro" id="IPR018931">
    <property type="entry name" value="DUF2520"/>
</dbReference>
<dbReference type="SUPFAM" id="SSF51735">
    <property type="entry name" value="NAD(P)-binding Rossmann-fold domains"/>
    <property type="match status" value="1"/>
</dbReference>
<dbReference type="Pfam" id="PF03807">
    <property type="entry name" value="F420_oxidored"/>
    <property type="match status" value="1"/>
</dbReference>
<dbReference type="EMBL" id="QICL01000028">
    <property type="protein sequence ID" value="PXV60954.1"/>
    <property type="molecule type" value="Genomic_DNA"/>
</dbReference>
<dbReference type="Gene3D" id="1.10.1040.20">
    <property type="entry name" value="ProC-like, C-terminal domain"/>
    <property type="match status" value="1"/>
</dbReference>
<gene>
    <name evidence="3" type="ORF">CLV62_12842</name>
</gene>
<name>A0A2V3PLR3_9BACT</name>
<dbReference type="OrthoDB" id="9810755at2"/>
<sequence length="254" mass="28716">MNIVFIGAGKLATHLAVELTKHSFNIQQVYSRTDSSAQELAKKVNSRATSDIKKVDTNADIYIFSVKDSALPSLIAEMPVNNGLWLHTAGSITSDIFKGHVDRYGVLYPFQTFSKDRQLNFREIPIFIEANNKNDLSLLENICLQISDKVYALPSEKRQYLHLTGVFACNFVNHMYAISQHILEKENIPFETLLPLIDETASKVHSLSPQEAQTGPAIRYDENVIQKHIDLIEDPDLKEIYSLISKNIHKTNKS</sequence>
<dbReference type="Pfam" id="PF10728">
    <property type="entry name" value="DUF2520"/>
    <property type="match status" value="1"/>
</dbReference>
<dbReference type="PANTHER" id="PTHR40459">
    <property type="entry name" value="CONSERVED HYPOTHETICAL ALANINE AND LEUCINE RICH PROTEIN"/>
    <property type="match status" value="1"/>
</dbReference>
<organism evidence="3 4">
    <name type="scientific">Dysgonomonas alginatilytica</name>
    <dbReference type="NCBI Taxonomy" id="1605892"/>
    <lineage>
        <taxon>Bacteria</taxon>
        <taxon>Pseudomonadati</taxon>
        <taxon>Bacteroidota</taxon>
        <taxon>Bacteroidia</taxon>
        <taxon>Bacteroidales</taxon>
        <taxon>Dysgonomonadaceae</taxon>
        <taxon>Dysgonomonas</taxon>
    </lineage>
</organism>
<dbReference type="InterPro" id="IPR028939">
    <property type="entry name" value="P5C_Rdtase_cat_N"/>
</dbReference>
<dbReference type="SUPFAM" id="SSF48179">
    <property type="entry name" value="6-phosphogluconate dehydrogenase C-terminal domain-like"/>
    <property type="match status" value="1"/>
</dbReference>
<dbReference type="AlphaFoldDB" id="A0A2V3PLR3"/>
<protein>
    <submittedName>
        <fullName evidence="3">Putative short-subunit dehydrogenase-like oxidoreductase (DUF2520 family)</fullName>
    </submittedName>
</protein>
<evidence type="ECO:0000259" key="1">
    <source>
        <dbReference type="Pfam" id="PF03807"/>
    </source>
</evidence>
<proteinExistence type="predicted"/>
<reference evidence="3 4" key="1">
    <citation type="submission" date="2018-03" db="EMBL/GenBank/DDBJ databases">
        <title>Genomic Encyclopedia of Archaeal and Bacterial Type Strains, Phase II (KMG-II): from individual species to whole genera.</title>
        <authorList>
            <person name="Goeker M."/>
        </authorList>
    </citation>
    <scope>NUCLEOTIDE SEQUENCE [LARGE SCALE GENOMIC DNA]</scope>
    <source>
        <strain evidence="3 4">DSM 100214</strain>
    </source>
</reference>
<evidence type="ECO:0000313" key="4">
    <source>
        <dbReference type="Proteomes" id="UP000247973"/>
    </source>
</evidence>
<dbReference type="RefSeq" id="WP_110312015.1">
    <property type="nucleotide sequence ID" value="NZ_QICL01000028.1"/>
</dbReference>
<accession>A0A2V3PLR3</accession>
<evidence type="ECO:0000259" key="2">
    <source>
        <dbReference type="Pfam" id="PF10728"/>
    </source>
</evidence>
<comment type="caution">
    <text evidence="3">The sequence shown here is derived from an EMBL/GenBank/DDBJ whole genome shotgun (WGS) entry which is preliminary data.</text>
</comment>
<dbReference type="PANTHER" id="PTHR40459:SF1">
    <property type="entry name" value="CONSERVED HYPOTHETICAL ALANINE AND LEUCINE RICH PROTEIN"/>
    <property type="match status" value="1"/>
</dbReference>
<dbReference type="InterPro" id="IPR036291">
    <property type="entry name" value="NAD(P)-bd_dom_sf"/>
</dbReference>
<keyword evidence="4" id="KW-1185">Reference proteome</keyword>
<dbReference type="Proteomes" id="UP000247973">
    <property type="component" value="Unassembled WGS sequence"/>
</dbReference>
<dbReference type="InterPro" id="IPR008927">
    <property type="entry name" value="6-PGluconate_DH-like_C_sf"/>
</dbReference>
<evidence type="ECO:0000313" key="3">
    <source>
        <dbReference type="EMBL" id="PXV60954.1"/>
    </source>
</evidence>
<feature type="domain" description="Pyrroline-5-carboxylate reductase catalytic N-terminal" evidence="1">
    <location>
        <begin position="3"/>
        <end position="78"/>
    </location>
</feature>